<proteinExistence type="predicted"/>
<keyword evidence="1" id="KW-1133">Transmembrane helix</keyword>
<feature type="transmembrane region" description="Helical" evidence="1">
    <location>
        <begin position="20"/>
        <end position="42"/>
    </location>
</feature>
<protein>
    <submittedName>
        <fullName evidence="2">Sodium:proline symporter</fullName>
    </submittedName>
</protein>
<dbReference type="PATRIC" id="fig|44574.3.peg.794"/>
<dbReference type="EMBL" id="CP011451">
    <property type="protein sequence ID" value="AKH37058.1"/>
    <property type="molecule type" value="Genomic_DNA"/>
</dbReference>
<dbReference type="Proteomes" id="UP000034156">
    <property type="component" value="Chromosome"/>
</dbReference>
<accession>A0A0F7KD23</accession>
<dbReference type="KEGG" id="nco:AAW31_03320"/>
<keyword evidence="3" id="KW-1185">Reference proteome</keyword>
<name>A0A0F7KD23_9PROT</name>
<evidence type="ECO:0000313" key="3">
    <source>
        <dbReference type="Proteomes" id="UP000034156"/>
    </source>
</evidence>
<dbReference type="AlphaFoldDB" id="A0A0F7KD23"/>
<keyword evidence="1" id="KW-0812">Transmembrane</keyword>
<gene>
    <name evidence="2" type="ORF">AAW31_03320</name>
</gene>
<feature type="transmembrane region" description="Helical" evidence="1">
    <location>
        <begin position="140"/>
        <end position="160"/>
    </location>
</feature>
<feature type="transmembrane region" description="Helical" evidence="1">
    <location>
        <begin position="107"/>
        <end position="128"/>
    </location>
</feature>
<evidence type="ECO:0000313" key="2">
    <source>
        <dbReference type="EMBL" id="AKH37058.1"/>
    </source>
</evidence>
<organism evidence="2 3">
    <name type="scientific">Nitrosomonas communis</name>
    <dbReference type="NCBI Taxonomy" id="44574"/>
    <lineage>
        <taxon>Bacteria</taxon>
        <taxon>Pseudomonadati</taxon>
        <taxon>Pseudomonadota</taxon>
        <taxon>Betaproteobacteria</taxon>
        <taxon>Nitrosomonadales</taxon>
        <taxon>Nitrosomonadaceae</taxon>
        <taxon>Nitrosomonas</taxon>
    </lineage>
</organism>
<feature type="transmembrane region" description="Helical" evidence="1">
    <location>
        <begin position="77"/>
        <end position="100"/>
    </location>
</feature>
<reference evidence="3" key="1">
    <citation type="submission" date="2015-05" db="EMBL/GenBank/DDBJ databases">
        <title>Draft genome of Nitrosomonas communis strain Nm2.</title>
        <authorList>
            <person name="Kozlowski J.A."/>
            <person name="Kits K.D."/>
            <person name="Stein L.Y."/>
        </authorList>
    </citation>
    <scope>NUCLEOTIDE SEQUENCE [LARGE SCALE GENOMIC DNA]</scope>
    <source>
        <strain evidence="3">Nm2</strain>
    </source>
</reference>
<sequence>MNRSDYLLIMNPPAKFLTAALYAGVAASVLSTVAQILLWGLFWDALPTILYRDARFAAAIILGQKVLLPPATLDWQVMLIATGIHLVLSIIYAIALSWLIRPLALKASLIVGGLFGVGLFIVNMYGFVHIFPWFVETRDWITVAAHIVFGFSAAAVYKLLAR</sequence>
<evidence type="ECO:0000256" key="1">
    <source>
        <dbReference type="SAM" id="Phobius"/>
    </source>
</evidence>
<keyword evidence="1" id="KW-0472">Membrane</keyword>
<reference evidence="2 3" key="2">
    <citation type="journal article" date="2016" name="Genome Announc.">
        <title>Genome Sequence of Nitrosomonas communis Strain Nm2, a Mesophilic Ammonia-Oxidizing Bacterium Isolated from Mediterranean Soil.</title>
        <authorList>
            <person name="Kozlowski J.A."/>
            <person name="Kits K.D."/>
            <person name="Stein L.Y."/>
        </authorList>
    </citation>
    <scope>NUCLEOTIDE SEQUENCE [LARGE SCALE GENOMIC DNA]</scope>
    <source>
        <strain evidence="2 3">Nm2</strain>
    </source>
</reference>